<evidence type="ECO:0000313" key="4">
    <source>
        <dbReference type="Proteomes" id="UP000095751"/>
    </source>
</evidence>
<name>A0A1E7FR47_9STRA</name>
<dbReference type="Gene3D" id="3.40.50.1820">
    <property type="entry name" value="alpha/beta hydrolase"/>
    <property type="match status" value="1"/>
</dbReference>
<dbReference type="InParanoid" id="A0A1E7FR47"/>
<keyword evidence="2" id="KW-0732">Signal</keyword>
<protein>
    <recommendedName>
        <fullName evidence="5">Alpha/beta-hydrolase</fullName>
    </recommendedName>
</protein>
<dbReference type="InterPro" id="IPR029058">
    <property type="entry name" value="AB_hydrolase_fold"/>
</dbReference>
<dbReference type="KEGG" id="fcy:FRACYDRAFT_234273"/>
<proteinExistence type="predicted"/>
<evidence type="ECO:0000256" key="2">
    <source>
        <dbReference type="SAM" id="SignalP"/>
    </source>
</evidence>
<accession>A0A1E7FR47</accession>
<evidence type="ECO:0000256" key="1">
    <source>
        <dbReference type="SAM" id="MobiDB-lite"/>
    </source>
</evidence>
<dbReference type="Proteomes" id="UP000095751">
    <property type="component" value="Unassembled WGS sequence"/>
</dbReference>
<feature type="chain" id="PRO_5009193435" description="Alpha/beta-hydrolase" evidence="2">
    <location>
        <begin position="23"/>
        <end position="798"/>
    </location>
</feature>
<keyword evidence="4" id="KW-1185">Reference proteome</keyword>
<feature type="compositionally biased region" description="Low complexity" evidence="1">
    <location>
        <begin position="585"/>
        <end position="598"/>
    </location>
</feature>
<organism evidence="3 4">
    <name type="scientific">Fragilariopsis cylindrus CCMP1102</name>
    <dbReference type="NCBI Taxonomy" id="635003"/>
    <lineage>
        <taxon>Eukaryota</taxon>
        <taxon>Sar</taxon>
        <taxon>Stramenopiles</taxon>
        <taxon>Ochrophyta</taxon>
        <taxon>Bacillariophyta</taxon>
        <taxon>Bacillariophyceae</taxon>
        <taxon>Bacillariophycidae</taxon>
        <taxon>Bacillariales</taxon>
        <taxon>Bacillariaceae</taxon>
        <taxon>Fragilariopsis</taxon>
    </lineage>
</organism>
<gene>
    <name evidence="3" type="ORF">FRACYDRAFT_234273</name>
</gene>
<dbReference type="AlphaFoldDB" id="A0A1E7FR47"/>
<evidence type="ECO:0000313" key="3">
    <source>
        <dbReference type="EMBL" id="OEU20640.1"/>
    </source>
</evidence>
<dbReference type="OrthoDB" id="56459at2759"/>
<feature type="region of interest" description="Disordered" evidence="1">
    <location>
        <begin position="84"/>
        <end position="105"/>
    </location>
</feature>
<dbReference type="EMBL" id="KV784354">
    <property type="protein sequence ID" value="OEU20640.1"/>
    <property type="molecule type" value="Genomic_DNA"/>
</dbReference>
<evidence type="ECO:0008006" key="5">
    <source>
        <dbReference type="Google" id="ProtNLM"/>
    </source>
</evidence>
<reference evidence="3 4" key="1">
    <citation type="submission" date="2016-09" db="EMBL/GenBank/DDBJ databases">
        <title>Extensive genetic diversity and differential bi-allelic expression allows diatom success in the polar Southern Ocean.</title>
        <authorList>
            <consortium name="DOE Joint Genome Institute"/>
            <person name="Mock T."/>
            <person name="Otillar R.P."/>
            <person name="Strauss J."/>
            <person name="Dupont C."/>
            <person name="Frickenhaus S."/>
            <person name="Maumus F."/>
            <person name="Mcmullan M."/>
            <person name="Sanges R."/>
            <person name="Schmutz J."/>
            <person name="Toseland A."/>
            <person name="Valas R."/>
            <person name="Veluchamy A."/>
            <person name="Ward B.J."/>
            <person name="Allen A."/>
            <person name="Barry K."/>
            <person name="Falciatore A."/>
            <person name="Ferrante M."/>
            <person name="Fortunato A.E."/>
            <person name="Gloeckner G."/>
            <person name="Gruber A."/>
            <person name="Hipkin R."/>
            <person name="Janech M."/>
            <person name="Kroth P."/>
            <person name="Leese F."/>
            <person name="Lindquist E."/>
            <person name="Lyon B.R."/>
            <person name="Martin J."/>
            <person name="Mayer C."/>
            <person name="Parker M."/>
            <person name="Quesneville H."/>
            <person name="Raymond J."/>
            <person name="Uhlig C."/>
            <person name="Valentin K.U."/>
            <person name="Worden A.Z."/>
            <person name="Armbrust E.V."/>
            <person name="Bowler C."/>
            <person name="Green B."/>
            <person name="Moulton V."/>
            <person name="Van Oosterhout C."/>
            <person name="Grigoriev I."/>
        </authorList>
    </citation>
    <scope>NUCLEOTIDE SEQUENCE [LARGE SCALE GENOMIC DNA]</scope>
    <source>
        <strain evidence="3 4">CCMP1102</strain>
    </source>
</reference>
<feature type="region of interest" description="Disordered" evidence="1">
    <location>
        <begin position="578"/>
        <end position="598"/>
    </location>
</feature>
<dbReference type="SUPFAM" id="SSF53474">
    <property type="entry name" value="alpha/beta-Hydrolases"/>
    <property type="match status" value="1"/>
</dbReference>
<feature type="signal peptide" evidence="2">
    <location>
        <begin position="1"/>
        <end position="22"/>
    </location>
</feature>
<sequence>MYSLLTNTICIVIFLRLIPTTAKHHVRNVETNNNDSNDDRRMLQTQTNNGNDNVRDCNEEFSFVTTDEIRSIFNFLMESITPVDETSSSSSSSPPPSSSPTQRQQVVVNPILNYDVTVSKVCLKCSQIGLEDFPETTEEILLNTSPYGFPSYCSEDKYGWNATHSALIFSPVDSETGQILTGELRGFVSGHDTAIDVDTAPTDLWPFENVTSILLSSTPLLTDSEKVLLFQSFISSLVAASGGAVAIMPDYIGYGESKDFDRAYLAPTVYEQSAAVIYVAAKRYVSQISNGCTILIDEATIVGYGEGGYFAIRGALALEQNGVTVLSSRPGGTPLELDTQLGFVLNLDEAKSSSSAAPQLLLAFFAYSYSNNFPFLSNSNNTEQVALHSSWMSQTDSQRNIVDWFDSSETLPTTDILSLLPTNSIQEILNAALVDLYKESIYEGYPNACAEGIFVTDSTRVLCDAILGSGLWNILYNEINFPVSICHSPQDDIFGFDNIPDPTALPPNIKFYNSNMEILNPRGGHYKSMFFCALDSITYIASQNPDGQNSPILRAPLSNLPDQCGGSAITTDDNIPVLLTESPTSSSAPLSDFPSISSSSSSDCSRLHEGCDDTMQRCCANLSCKSRPSANGMRVNICSSISSRSSNRVSIAGDGVGGSNNRYRQLVGSVESVESVESVGAGAGAGAGAGMLVASVGDMTIVLTGLAVGVVTGITSVVGTAIVLTGLAVGAATGLTSVVGNVAEIQDQPVVAHISSCPAQRHCVAPPSMKQAFSIASAGINSQQFSPSTMALATGHFT</sequence>